<feature type="coiled-coil region" evidence="1">
    <location>
        <begin position="190"/>
        <end position="217"/>
    </location>
</feature>
<keyword evidence="2" id="KW-0614">Plasmid</keyword>
<organism evidence="2 3">
    <name type="scientific">Borrelia turcica IST7</name>
    <dbReference type="NCBI Taxonomy" id="1104446"/>
    <lineage>
        <taxon>Bacteria</taxon>
        <taxon>Pseudomonadati</taxon>
        <taxon>Spirochaetota</taxon>
        <taxon>Spirochaetia</taxon>
        <taxon>Spirochaetales</taxon>
        <taxon>Borreliaceae</taxon>
        <taxon>Borrelia</taxon>
    </lineage>
</organism>
<name>A0A386PNR7_9SPIR</name>
<dbReference type="AlphaFoldDB" id="A0A386PNR7"/>
<dbReference type="KEGG" id="btur:DB313_05210"/>
<reference evidence="2 3" key="1">
    <citation type="journal article" date="2018" name="Infect. Genet. Evol.">
        <title>Genome-wide analysis of Borrelia turcica and 'Candidatus Borrelia tachyglossi' shows relapsing fever-like genomes with unique genomic links to Lyme disease Borrelia.</title>
        <authorList>
            <person name="Gofton A.W."/>
            <person name="Margos G."/>
            <person name="Fingerle V."/>
            <person name="Hepner S."/>
            <person name="Loh S.M."/>
            <person name="Ryan U."/>
            <person name="Irwin P."/>
            <person name="Oskam C.L."/>
        </authorList>
    </citation>
    <scope>NUCLEOTIDE SEQUENCE [LARGE SCALE GENOMIC DNA]</scope>
    <source>
        <strain evidence="2 3">IST7</strain>
        <plasmid evidence="2">lp129</plasmid>
    </source>
</reference>
<evidence type="ECO:0000313" key="2">
    <source>
        <dbReference type="EMBL" id="AYE36898.1"/>
    </source>
</evidence>
<dbReference type="RefSeq" id="WP_120104818.1">
    <property type="nucleotide sequence ID" value="NZ_CP028885.1"/>
</dbReference>
<keyword evidence="3" id="KW-1185">Reference proteome</keyword>
<evidence type="ECO:0000256" key="1">
    <source>
        <dbReference type="SAM" id="Coils"/>
    </source>
</evidence>
<geneLocation type="plasmid" evidence="2 3">
    <name>lp129</name>
</geneLocation>
<gene>
    <name evidence="2" type="ORF">DB313_05210</name>
</gene>
<dbReference type="Proteomes" id="UP000275571">
    <property type="component" value="Plasmid lp129"/>
</dbReference>
<evidence type="ECO:0000313" key="3">
    <source>
        <dbReference type="Proteomes" id="UP000275571"/>
    </source>
</evidence>
<accession>A0A386PNR7</accession>
<proteinExistence type="predicted"/>
<keyword evidence="1" id="KW-0175">Coiled coil</keyword>
<protein>
    <submittedName>
        <fullName evidence="2">Uncharacterized protein</fullName>
    </submittedName>
</protein>
<dbReference type="EMBL" id="CP028885">
    <property type="protein sequence ID" value="AYE36898.1"/>
    <property type="molecule type" value="Genomic_DNA"/>
</dbReference>
<sequence length="332" mass="39557">MKRLQILILLSLVIKLNALITTKDLLKFSHVEYDNIISSRYATLYQPVDKHTYSILDKYFESLDAYYNSIYALSHATYAYEKSLLSFASIKLSLMEKFEEQYNHKIEEEHSVLHQAEEKKNLDYKHMSDLKKLCQTHKINKEKLRQELVESLNRLVHDKNKRDKSFLKAMETQNTMNNYNDTRIENAKAKDSLRQELDQMITELNSLNEKFSLSEDKLNKAYKANAVNFKTWQTMQHKKDTFFAEMEKAWNELEMSHEPWSKEKFEKNKSHYLKTVDKFETTAENRYKASKNIYDNLIAIKVAEKEYFELNLKVIDKEVLVKKGKIHLMEYK</sequence>
<feature type="coiled-coil region" evidence="1">
    <location>
        <begin position="99"/>
        <end position="154"/>
    </location>
</feature>